<evidence type="ECO:0000313" key="1">
    <source>
        <dbReference type="EMBL" id="MBP2380653.1"/>
    </source>
</evidence>
<dbReference type="Proteomes" id="UP001519290">
    <property type="component" value="Unassembled WGS sequence"/>
</dbReference>
<keyword evidence="2" id="KW-1185">Reference proteome</keyword>
<dbReference type="RefSeq" id="WP_342592073.1">
    <property type="nucleotide sequence ID" value="NZ_BAAAJW010000014.1"/>
</dbReference>
<accession>A0ABS4WWT5</accession>
<gene>
    <name evidence="1" type="ORF">JOF43_000610</name>
</gene>
<comment type="caution">
    <text evidence="1">The sequence shown here is derived from an EMBL/GenBank/DDBJ whole genome shotgun (WGS) entry which is preliminary data.</text>
</comment>
<protein>
    <submittedName>
        <fullName evidence="1">Uncharacterized protein</fullName>
    </submittedName>
</protein>
<evidence type="ECO:0000313" key="2">
    <source>
        <dbReference type="Proteomes" id="UP001519290"/>
    </source>
</evidence>
<organism evidence="1 2">
    <name type="scientific">Brachybacterium sacelli</name>
    <dbReference type="NCBI Taxonomy" id="173364"/>
    <lineage>
        <taxon>Bacteria</taxon>
        <taxon>Bacillati</taxon>
        <taxon>Actinomycetota</taxon>
        <taxon>Actinomycetes</taxon>
        <taxon>Micrococcales</taxon>
        <taxon>Dermabacteraceae</taxon>
        <taxon>Brachybacterium</taxon>
    </lineage>
</organism>
<name>A0ABS4WWT5_9MICO</name>
<dbReference type="EMBL" id="JAGIOD010000001">
    <property type="protein sequence ID" value="MBP2380653.1"/>
    <property type="molecule type" value="Genomic_DNA"/>
</dbReference>
<sequence>MFTRFQSAVPNRRGSFPGIFAMTNGLRDSGLLSMTDAAWVRTQNAYAERTYTDPSTVAAACYDASLNPGARSWFKDDATELLQMARLYTRLLDRHDVPWIELCMSDPGRTVYEDAVQVVAVPYTFEEHWPLRETSD</sequence>
<proteinExistence type="predicted"/>
<reference evidence="1 2" key="1">
    <citation type="submission" date="2021-03" db="EMBL/GenBank/DDBJ databases">
        <title>Sequencing the genomes of 1000 actinobacteria strains.</title>
        <authorList>
            <person name="Klenk H.-P."/>
        </authorList>
    </citation>
    <scope>NUCLEOTIDE SEQUENCE [LARGE SCALE GENOMIC DNA]</scope>
    <source>
        <strain evidence="1 2">DSM 14566</strain>
    </source>
</reference>